<feature type="region of interest" description="Disordered" evidence="1">
    <location>
        <begin position="1"/>
        <end position="45"/>
    </location>
</feature>
<sequence>MQSTTKNNVVHQRTDRPTDRTRQNHTSTERKGRLEMEGTCGRGAEGNSRTHLCLLGDVGHMAHVEDGGLETWTTRFGRRTRQSTNIIAESSSSLCDLFCPHAIS</sequence>
<protein>
    <submittedName>
        <fullName evidence="2">Uncharacterized protein</fullName>
    </submittedName>
</protein>
<feature type="compositionally biased region" description="Basic and acidic residues" evidence="1">
    <location>
        <begin position="12"/>
        <end position="36"/>
    </location>
</feature>
<proteinExistence type="predicted"/>
<evidence type="ECO:0000256" key="1">
    <source>
        <dbReference type="SAM" id="MobiDB-lite"/>
    </source>
</evidence>
<dbReference type="EMBL" id="HBEF01022163">
    <property type="protein sequence ID" value="CAD8341587.1"/>
    <property type="molecule type" value="Transcribed_RNA"/>
</dbReference>
<reference evidence="2" key="1">
    <citation type="submission" date="2021-01" db="EMBL/GenBank/DDBJ databases">
        <authorList>
            <person name="Corre E."/>
            <person name="Pelletier E."/>
            <person name="Niang G."/>
            <person name="Scheremetjew M."/>
            <person name="Finn R."/>
            <person name="Kale V."/>
            <person name="Holt S."/>
            <person name="Cochrane G."/>
            <person name="Meng A."/>
            <person name="Brown T."/>
            <person name="Cohen L."/>
        </authorList>
    </citation>
    <scope>NUCLEOTIDE SEQUENCE</scope>
    <source>
        <strain evidence="2">CCMP3328</strain>
    </source>
</reference>
<accession>A0A7S0F5W1</accession>
<organism evidence="2">
    <name type="scientific">Craspedostauros australis</name>
    <dbReference type="NCBI Taxonomy" id="1486917"/>
    <lineage>
        <taxon>Eukaryota</taxon>
        <taxon>Sar</taxon>
        <taxon>Stramenopiles</taxon>
        <taxon>Ochrophyta</taxon>
        <taxon>Bacillariophyta</taxon>
        <taxon>Bacillariophyceae</taxon>
        <taxon>Bacillariophycidae</taxon>
        <taxon>Naviculales</taxon>
        <taxon>Naviculaceae</taxon>
        <taxon>Craspedostauros</taxon>
    </lineage>
</organism>
<gene>
    <name evidence="2" type="ORF">CAUS1442_LOCUS13722</name>
</gene>
<evidence type="ECO:0000313" key="2">
    <source>
        <dbReference type="EMBL" id="CAD8341587.1"/>
    </source>
</evidence>
<feature type="compositionally biased region" description="Polar residues" evidence="1">
    <location>
        <begin position="1"/>
        <end position="11"/>
    </location>
</feature>
<name>A0A7S0F5W1_9STRA</name>
<dbReference type="AlphaFoldDB" id="A0A7S0F5W1"/>